<feature type="region of interest" description="Disordered" evidence="6">
    <location>
        <begin position="394"/>
        <end position="445"/>
    </location>
</feature>
<dbReference type="AlphaFoldDB" id="A0A6F9DJ58"/>
<feature type="compositionally biased region" description="Basic and acidic residues" evidence="6">
    <location>
        <begin position="418"/>
        <end position="427"/>
    </location>
</feature>
<dbReference type="Pfam" id="PF08198">
    <property type="entry name" value="Thymopoietin"/>
    <property type="match status" value="1"/>
</dbReference>
<feature type="region of interest" description="Disordered" evidence="6">
    <location>
        <begin position="332"/>
        <end position="382"/>
    </location>
</feature>
<evidence type="ECO:0000256" key="2">
    <source>
        <dbReference type="ARBA" id="ARBA00022481"/>
    </source>
</evidence>
<gene>
    <name evidence="10" type="primary">LOC100187247</name>
</gene>
<dbReference type="Gene3D" id="1.10.720.40">
    <property type="match status" value="2"/>
</dbReference>
<feature type="transmembrane region" description="Helical" evidence="7">
    <location>
        <begin position="450"/>
        <end position="471"/>
    </location>
</feature>
<evidence type="ECO:0000256" key="7">
    <source>
        <dbReference type="SAM" id="Phobius"/>
    </source>
</evidence>
<keyword evidence="4" id="KW-0007">Acetylation</keyword>
<feature type="domain" description="LEM-like" evidence="9">
    <location>
        <begin position="1"/>
        <end position="44"/>
    </location>
</feature>
<dbReference type="InterPro" id="IPR011015">
    <property type="entry name" value="LEM/LEM-like_dom_sf"/>
</dbReference>
<name>A0A6F9DJ58_9ASCI</name>
<protein>
    <submittedName>
        <fullName evidence="10">Uncharacterized protein LOC100187247</fullName>
    </submittedName>
</protein>
<dbReference type="CDD" id="cd12935">
    <property type="entry name" value="LEM_like"/>
    <property type="match status" value="1"/>
</dbReference>
<dbReference type="CDD" id="cd12934">
    <property type="entry name" value="LEM"/>
    <property type="match status" value="1"/>
</dbReference>
<dbReference type="PANTHER" id="PTHR12019:SF9">
    <property type="entry name" value="THYMOPOIETIN"/>
    <property type="match status" value="1"/>
</dbReference>
<organism evidence="10">
    <name type="scientific">Phallusia mammillata</name>
    <dbReference type="NCBI Taxonomy" id="59560"/>
    <lineage>
        <taxon>Eukaryota</taxon>
        <taxon>Metazoa</taxon>
        <taxon>Chordata</taxon>
        <taxon>Tunicata</taxon>
        <taxon>Ascidiacea</taxon>
        <taxon>Phlebobranchia</taxon>
        <taxon>Ascidiidae</taxon>
        <taxon>Phallusia</taxon>
    </lineage>
</organism>
<evidence type="ECO:0000259" key="9">
    <source>
        <dbReference type="PROSITE" id="PS50955"/>
    </source>
</evidence>
<keyword evidence="3" id="KW-0597">Phosphoprotein</keyword>
<dbReference type="EMBL" id="LR787198">
    <property type="protein sequence ID" value="CAB3263060.1"/>
    <property type="molecule type" value="mRNA"/>
</dbReference>
<dbReference type="GO" id="GO:0003677">
    <property type="term" value="F:DNA binding"/>
    <property type="evidence" value="ECO:0007669"/>
    <property type="project" value="UniProtKB-KW"/>
</dbReference>
<keyword evidence="2" id="KW-0488">Methylation</keyword>
<sequence>MASGDSLTKEQLKEQLIANGIQLPSAKAPKAVYVDLYNSNIINNHGQFSSDDDTHVDSSRGRKQKISQRTAKHEESEDLTRLTNSEIASRLKKLGVKPGPIGQTTRNVYLKKLSKLLSGNDQQTKHEENYSDEENEEKPAAPTVSMTRSSSRRRTMLLSDNPPQVSTRRSLSLSNRTPALSAPLAKSSSSTINKRRSVATFQETNISSTQPSLCQSTPNLSFLTPNWKSSQKATLHVTCPSSTNTLSKPVSVAQTTACELTPSWVNVSLSEVVDKSLNQNSDGTAFSLDKFSDNEEPFDILDDETLADGSYNNTVINKAEISRSTTLLHNSSISNNMTPIENKSKKIIPRKSEAQNKNGELSSPNFAHARTSTRYETFKSPNHATSSYLKRAHAVCGSATRRRPLRSGTRSSTGLTKTPEKIEKPSVETDGTPKPAAQETEEQTSSERRWLPVWVQVIITLILVVFFYLVLQYLETNPPPPALPKKN</sequence>
<dbReference type="FunFam" id="1.10.720.40:FF:000001">
    <property type="entry name" value="LEM domain containing 2, isoform CRA_a"/>
    <property type="match status" value="1"/>
</dbReference>
<dbReference type="SMART" id="SM01261">
    <property type="entry name" value="Thymopoietin"/>
    <property type="match status" value="1"/>
</dbReference>
<feature type="domain" description="LEM" evidence="8">
    <location>
        <begin position="76"/>
        <end position="120"/>
    </location>
</feature>
<evidence type="ECO:0000313" key="10">
    <source>
        <dbReference type="EMBL" id="CAB3263060.1"/>
    </source>
</evidence>
<dbReference type="InterPro" id="IPR013146">
    <property type="entry name" value="LEM-like_dom"/>
</dbReference>
<evidence type="ECO:0000256" key="1">
    <source>
        <dbReference type="ARBA" id="ARBA00007744"/>
    </source>
</evidence>
<keyword evidence="7" id="KW-0472">Membrane</keyword>
<comment type="similarity">
    <text evidence="1">Belongs to the LEM family.</text>
</comment>
<feature type="compositionally biased region" description="Polar residues" evidence="6">
    <location>
        <begin position="355"/>
        <end position="382"/>
    </location>
</feature>
<proteinExistence type="evidence at transcript level"/>
<accession>A0A6F9DJ58</accession>
<feature type="region of interest" description="Disordered" evidence="6">
    <location>
        <begin position="115"/>
        <end position="192"/>
    </location>
</feature>
<feature type="compositionally biased region" description="Polar residues" evidence="6">
    <location>
        <begin position="332"/>
        <end position="341"/>
    </location>
</feature>
<feature type="compositionally biased region" description="Low complexity" evidence="6">
    <location>
        <begin position="166"/>
        <end position="190"/>
    </location>
</feature>
<dbReference type="SMART" id="SM00540">
    <property type="entry name" value="LEM"/>
    <property type="match status" value="1"/>
</dbReference>
<evidence type="ECO:0000256" key="6">
    <source>
        <dbReference type="SAM" id="MobiDB-lite"/>
    </source>
</evidence>
<keyword evidence="7" id="KW-1133">Transmembrane helix</keyword>
<dbReference type="PANTHER" id="PTHR12019">
    <property type="entry name" value="LAMINA-ASSOCIATED POLYPEPTIDE THYMOPOIETIN"/>
    <property type="match status" value="1"/>
</dbReference>
<dbReference type="SUPFAM" id="SSF63451">
    <property type="entry name" value="LEM domain"/>
    <property type="match status" value="2"/>
</dbReference>
<dbReference type="PROSITE" id="PS50954">
    <property type="entry name" value="LEM"/>
    <property type="match status" value="1"/>
</dbReference>
<evidence type="ECO:0000259" key="8">
    <source>
        <dbReference type="PROSITE" id="PS50954"/>
    </source>
</evidence>
<evidence type="ECO:0000256" key="3">
    <source>
        <dbReference type="ARBA" id="ARBA00022553"/>
    </source>
</evidence>
<dbReference type="InterPro" id="IPR003887">
    <property type="entry name" value="LEM_dom"/>
</dbReference>
<feature type="region of interest" description="Disordered" evidence="6">
    <location>
        <begin position="43"/>
        <end position="79"/>
    </location>
</feature>
<dbReference type="Pfam" id="PF03020">
    <property type="entry name" value="LEM"/>
    <property type="match status" value="1"/>
</dbReference>
<dbReference type="GO" id="GO:0005635">
    <property type="term" value="C:nuclear envelope"/>
    <property type="evidence" value="ECO:0007669"/>
    <property type="project" value="UniProtKB-ARBA"/>
</dbReference>
<dbReference type="PROSITE" id="PS50955">
    <property type="entry name" value="LEM_LIKE"/>
    <property type="match status" value="1"/>
</dbReference>
<evidence type="ECO:0000256" key="5">
    <source>
        <dbReference type="ARBA" id="ARBA00023125"/>
    </source>
</evidence>
<reference evidence="10" key="1">
    <citation type="submission" date="2020-04" db="EMBL/GenBank/DDBJ databases">
        <authorList>
            <person name="Neveu A P."/>
        </authorList>
    </citation>
    <scope>NUCLEOTIDE SEQUENCE</scope>
    <source>
        <tissue evidence="10">Whole embryo</tissue>
    </source>
</reference>
<evidence type="ECO:0000256" key="4">
    <source>
        <dbReference type="ARBA" id="ARBA00022990"/>
    </source>
</evidence>
<keyword evidence="5" id="KW-0238">DNA-binding</keyword>
<dbReference type="InterPro" id="IPR051656">
    <property type="entry name" value="LEM_domain"/>
</dbReference>
<keyword evidence="7" id="KW-0812">Transmembrane</keyword>